<dbReference type="Proteomes" id="UP000487117">
    <property type="component" value="Unassembled WGS sequence"/>
</dbReference>
<dbReference type="EMBL" id="WNDS01000002">
    <property type="protein sequence ID" value="KAF1016229.1"/>
    <property type="molecule type" value="Genomic_DNA"/>
</dbReference>
<comment type="caution">
    <text evidence="2">The sequence shown here is derived from an EMBL/GenBank/DDBJ whole genome shotgun (WGS) entry which is preliminary data.</text>
</comment>
<keyword evidence="1" id="KW-0175">Coiled coil</keyword>
<dbReference type="AlphaFoldDB" id="A0A7V8JMJ3"/>
<sequence length="106" mass="11695">MRGLVLAPVPPEVGIPVRMRQPTKDAYRQWLVQANARIKQLQAEVAQLRCGGSTSTARLGLIAELVTAATALGHHEALRSSSDETIDYWRTRVEQLRAKLEGEAYG</sequence>
<name>A0A7V8JMJ3_STEMA</name>
<protein>
    <submittedName>
        <fullName evidence="2">Uncharacterized protein</fullName>
    </submittedName>
</protein>
<evidence type="ECO:0000256" key="1">
    <source>
        <dbReference type="SAM" id="Coils"/>
    </source>
</evidence>
<proteinExistence type="predicted"/>
<gene>
    <name evidence="2" type="ORF">GAK31_01718</name>
</gene>
<evidence type="ECO:0000313" key="2">
    <source>
        <dbReference type="EMBL" id="KAF1016229.1"/>
    </source>
</evidence>
<evidence type="ECO:0000313" key="3">
    <source>
        <dbReference type="Proteomes" id="UP000487117"/>
    </source>
</evidence>
<reference evidence="3" key="1">
    <citation type="journal article" date="2020" name="MBio">
        <title>Horizontal gene transfer to a defensive symbiont with a reduced genome amongst a multipartite beetle microbiome.</title>
        <authorList>
            <person name="Waterworth S.C."/>
            <person name="Florez L.V."/>
            <person name="Rees E.R."/>
            <person name="Hertweck C."/>
            <person name="Kaltenpoth M."/>
            <person name="Kwan J.C."/>
        </authorList>
    </citation>
    <scope>NUCLEOTIDE SEQUENCE [LARGE SCALE GENOMIC DNA]</scope>
</reference>
<feature type="coiled-coil region" evidence="1">
    <location>
        <begin position="24"/>
        <end position="51"/>
    </location>
</feature>
<accession>A0A7V8JMJ3</accession>
<organism evidence="2 3">
    <name type="scientific">Stenotrophomonas maltophilia</name>
    <name type="common">Pseudomonas maltophilia</name>
    <name type="synonym">Xanthomonas maltophilia</name>
    <dbReference type="NCBI Taxonomy" id="40324"/>
    <lineage>
        <taxon>Bacteria</taxon>
        <taxon>Pseudomonadati</taxon>
        <taxon>Pseudomonadota</taxon>
        <taxon>Gammaproteobacteria</taxon>
        <taxon>Lysobacterales</taxon>
        <taxon>Lysobacteraceae</taxon>
        <taxon>Stenotrophomonas</taxon>
        <taxon>Stenotrophomonas maltophilia group</taxon>
    </lineage>
</organism>